<dbReference type="Gene3D" id="3.40.50.720">
    <property type="entry name" value="NAD(P)-binding Rossmann-like Domain"/>
    <property type="match status" value="1"/>
</dbReference>
<sequence>MSKGLFDLTGKVVLATGANSGIGLGFLQGCAKQGADVVVWSRRADRNAQAVEALKALGAPRAHSESVDVSDEKAVEAAFASTLEAMGRVDCVFANAGFSSKAESFPDMTSQLYHELLGVNLHGAFYTLREVTKHMRERALAGDRGGSIVACGSLSMFRGIQGMEHYGAAKGAIACIIRGLAVEMGQYGVRANMIAPGFFPSGLMDGASEEESTALIKHFSSITPLGRVGQLIDIEGPAAYLASDASSFQTGDILIIDGGRMVK</sequence>
<keyword evidence="4" id="KW-1185">Reference proteome</keyword>
<organism evidence="3 4">
    <name type="scientific">Blastomonas fulva</name>
    <dbReference type="NCBI Taxonomy" id="1550728"/>
    <lineage>
        <taxon>Bacteria</taxon>
        <taxon>Pseudomonadati</taxon>
        <taxon>Pseudomonadota</taxon>
        <taxon>Alphaproteobacteria</taxon>
        <taxon>Sphingomonadales</taxon>
        <taxon>Sphingomonadaceae</taxon>
        <taxon>Blastomonas</taxon>
    </lineage>
</organism>
<dbReference type="EMBL" id="CP020083">
    <property type="protein sequence ID" value="ASR52325.1"/>
    <property type="molecule type" value="Genomic_DNA"/>
</dbReference>
<dbReference type="PROSITE" id="PS00061">
    <property type="entry name" value="ADH_SHORT"/>
    <property type="match status" value="1"/>
</dbReference>
<dbReference type="InterPro" id="IPR036291">
    <property type="entry name" value="NAD(P)-bd_dom_sf"/>
</dbReference>
<accession>A0ABN5B5G4</accession>
<evidence type="ECO:0008006" key="5">
    <source>
        <dbReference type="Google" id="ProtNLM"/>
    </source>
</evidence>
<keyword evidence="2" id="KW-0560">Oxidoreductase</keyword>
<dbReference type="PANTHER" id="PTHR42760">
    <property type="entry name" value="SHORT-CHAIN DEHYDROGENASES/REDUCTASES FAMILY MEMBER"/>
    <property type="match status" value="1"/>
</dbReference>
<evidence type="ECO:0000256" key="2">
    <source>
        <dbReference type="ARBA" id="ARBA00023002"/>
    </source>
</evidence>
<evidence type="ECO:0000313" key="3">
    <source>
        <dbReference type="EMBL" id="ASR52325.1"/>
    </source>
</evidence>
<dbReference type="Proteomes" id="UP000258016">
    <property type="component" value="Chromosome"/>
</dbReference>
<evidence type="ECO:0000256" key="1">
    <source>
        <dbReference type="ARBA" id="ARBA00006484"/>
    </source>
</evidence>
<proteinExistence type="inferred from homology"/>
<dbReference type="SUPFAM" id="SSF51735">
    <property type="entry name" value="NAD(P)-binding Rossmann-fold domains"/>
    <property type="match status" value="1"/>
</dbReference>
<name>A0ABN5B5G4_9SPHN</name>
<dbReference type="InterPro" id="IPR020904">
    <property type="entry name" value="Sc_DH/Rdtase_CS"/>
</dbReference>
<comment type="similarity">
    <text evidence="1">Belongs to the short-chain dehydrogenases/reductases (SDR) family.</text>
</comment>
<protein>
    <recommendedName>
        <fullName evidence="5">Short-chain dehydrogenase</fullName>
    </recommendedName>
</protein>
<dbReference type="PROSITE" id="PS51257">
    <property type="entry name" value="PROKAR_LIPOPROTEIN"/>
    <property type="match status" value="1"/>
</dbReference>
<dbReference type="InterPro" id="IPR002347">
    <property type="entry name" value="SDR_fam"/>
</dbReference>
<dbReference type="PRINTS" id="PR00081">
    <property type="entry name" value="GDHRDH"/>
</dbReference>
<dbReference type="GeneID" id="303486565"/>
<dbReference type="PANTHER" id="PTHR42760:SF133">
    <property type="entry name" value="3-OXOACYL-[ACYL-CARRIER-PROTEIN] REDUCTASE"/>
    <property type="match status" value="1"/>
</dbReference>
<gene>
    <name evidence="3" type="ORF">B5J99_13365</name>
</gene>
<evidence type="ECO:0000313" key="4">
    <source>
        <dbReference type="Proteomes" id="UP000258016"/>
    </source>
</evidence>
<dbReference type="Pfam" id="PF13561">
    <property type="entry name" value="adh_short_C2"/>
    <property type="match status" value="1"/>
</dbReference>
<reference evidence="3 4" key="1">
    <citation type="submission" date="2017-03" db="EMBL/GenBank/DDBJ databases">
        <title>Complete genome sequence of Blastomonas fulva degrading microcsystin LR.</title>
        <authorList>
            <person name="Lee H.-g."/>
            <person name="Jin L."/>
            <person name="oh H.-M."/>
        </authorList>
    </citation>
    <scope>NUCLEOTIDE SEQUENCE [LARGE SCALE GENOMIC DNA]</scope>
    <source>
        <strain evidence="3 4">T2</strain>
    </source>
</reference>
<dbReference type="RefSeq" id="WP_117352660.1">
    <property type="nucleotide sequence ID" value="NZ_CP020083.1"/>
</dbReference>